<evidence type="ECO:0000313" key="7">
    <source>
        <dbReference type="EMBL" id="TDX31813.1"/>
    </source>
</evidence>
<dbReference type="PANTHER" id="PTHR24096:SF149">
    <property type="entry name" value="AMP-BINDING DOMAIN-CONTAINING PROTEIN-RELATED"/>
    <property type="match status" value="1"/>
</dbReference>
<evidence type="ECO:0000256" key="3">
    <source>
        <dbReference type="ARBA" id="ARBA00022741"/>
    </source>
</evidence>
<feature type="domain" description="AMP-dependent synthetase/ligase" evidence="5">
    <location>
        <begin position="29"/>
        <end position="383"/>
    </location>
</feature>
<name>A0A4R8G566_9RHOB</name>
<accession>A0A4R8G566</accession>
<proteinExistence type="inferred from homology"/>
<dbReference type="Pfam" id="PF00501">
    <property type="entry name" value="AMP-binding"/>
    <property type="match status" value="1"/>
</dbReference>
<dbReference type="PROSITE" id="PS00455">
    <property type="entry name" value="AMP_BINDING"/>
    <property type="match status" value="1"/>
</dbReference>
<dbReference type="InterPro" id="IPR025110">
    <property type="entry name" value="AMP-bd_C"/>
</dbReference>
<evidence type="ECO:0000259" key="6">
    <source>
        <dbReference type="Pfam" id="PF13193"/>
    </source>
</evidence>
<keyword evidence="4" id="KW-0067">ATP-binding</keyword>
<comment type="caution">
    <text evidence="7">The sequence shown here is derived from an EMBL/GenBank/DDBJ whole genome shotgun (WGS) entry which is preliminary data.</text>
</comment>
<keyword evidence="2 7" id="KW-0436">Ligase</keyword>
<dbReference type="InterPro" id="IPR045851">
    <property type="entry name" value="AMP-bd_C_sf"/>
</dbReference>
<dbReference type="InterPro" id="IPR000873">
    <property type="entry name" value="AMP-dep_synth/lig_dom"/>
</dbReference>
<feature type="domain" description="AMP-binding enzyme C-terminal" evidence="6">
    <location>
        <begin position="434"/>
        <end position="509"/>
    </location>
</feature>
<dbReference type="PANTHER" id="PTHR24096">
    <property type="entry name" value="LONG-CHAIN-FATTY-ACID--COA LIGASE"/>
    <property type="match status" value="1"/>
</dbReference>
<dbReference type="InterPro" id="IPR042099">
    <property type="entry name" value="ANL_N_sf"/>
</dbReference>
<dbReference type="SUPFAM" id="SSF56801">
    <property type="entry name" value="Acetyl-CoA synthetase-like"/>
    <property type="match status" value="1"/>
</dbReference>
<evidence type="ECO:0000256" key="2">
    <source>
        <dbReference type="ARBA" id="ARBA00022598"/>
    </source>
</evidence>
<reference evidence="7 8" key="1">
    <citation type="submission" date="2019-03" db="EMBL/GenBank/DDBJ databases">
        <title>Genomic Encyclopedia of Type Strains, Phase IV (KMG-IV): sequencing the most valuable type-strain genomes for metagenomic binning, comparative biology and taxonomic classification.</title>
        <authorList>
            <person name="Goeker M."/>
        </authorList>
    </citation>
    <scope>NUCLEOTIDE SEQUENCE [LARGE SCALE GENOMIC DNA]</scope>
    <source>
        <strain evidence="7 8">JA181</strain>
    </source>
</reference>
<evidence type="ECO:0000256" key="1">
    <source>
        <dbReference type="ARBA" id="ARBA00006432"/>
    </source>
</evidence>
<dbReference type="InterPro" id="IPR020845">
    <property type="entry name" value="AMP-binding_CS"/>
</dbReference>
<dbReference type="Proteomes" id="UP000295484">
    <property type="component" value="Unassembled WGS sequence"/>
</dbReference>
<protein>
    <submittedName>
        <fullName evidence="7">4-coumarate--CoA ligase</fullName>
    </submittedName>
</protein>
<dbReference type="EMBL" id="SOEB01000004">
    <property type="protein sequence ID" value="TDX31813.1"/>
    <property type="molecule type" value="Genomic_DNA"/>
</dbReference>
<evidence type="ECO:0000259" key="5">
    <source>
        <dbReference type="Pfam" id="PF00501"/>
    </source>
</evidence>
<dbReference type="FunFam" id="3.40.50.12780:FF:000003">
    <property type="entry name" value="Long-chain-fatty-acid--CoA ligase FadD"/>
    <property type="match status" value="1"/>
</dbReference>
<dbReference type="Gene3D" id="3.40.50.12780">
    <property type="entry name" value="N-terminal domain of ligase-like"/>
    <property type="match status" value="1"/>
</dbReference>
<dbReference type="AlphaFoldDB" id="A0A4R8G566"/>
<organism evidence="7 8">
    <name type="scientific">Rhodovulum visakhapatnamense</name>
    <dbReference type="NCBI Taxonomy" id="364297"/>
    <lineage>
        <taxon>Bacteria</taxon>
        <taxon>Pseudomonadati</taxon>
        <taxon>Pseudomonadota</taxon>
        <taxon>Alphaproteobacteria</taxon>
        <taxon>Rhodobacterales</taxon>
        <taxon>Paracoccaceae</taxon>
        <taxon>Rhodovulum</taxon>
    </lineage>
</organism>
<gene>
    <name evidence="7" type="ORF">EV657_1049</name>
</gene>
<dbReference type="GO" id="GO:0016405">
    <property type="term" value="F:CoA-ligase activity"/>
    <property type="evidence" value="ECO:0007669"/>
    <property type="project" value="TreeGrafter"/>
</dbReference>
<evidence type="ECO:0000256" key="4">
    <source>
        <dbReference type="ARBA" id="ARBA00022840"/>
    </source>
</evidence>
<dbReference type="GO" id="GO:0005524">
    <property type="term" value="F:ATP binding"/>
    <property type="evidence" value="ECO:0007669"/>
    <property type="project" value="UniProtKB-KW"/>
</dbReference>
<comment type="similarity">
    <text evidence="1">Belongs to the ATP-dependent AMP-binding enzyme family.</text>
</comment>
<sequence length="519" mass="54348">MIVRSSRFAPVPLTGLSVTERLFRGLTPRPDEMVLVDGPSGQGLTAGALIDRIRRLAGGLAARGIGKGAVVALMAPNIPDFVTVFHGVAYAGGTVTTVNPTYTAEELAFQLKNSGACLLVTVPGCLATARAGAEAAGLTEIAVIGAEAPDGGAVPLEALMGPRLAAQVPLDVARDIAVLPYSSGTTGLPKGVRLSHRNLVVNIDQGLAACDMRPGDWTVGFLPFFHIYGLTVLMNMVLSHGACLVTMPRFDPELFLRLVAERRTRELYIVPPVATALARHPMVDQFDLGAVETVICAAAPLGAAQGAELAARLGCRVMQGWGMTELSPIGTMSSPGRDKPGAVGVALPNTELRIVDPETGADLGPDQPGELWLRGPQVMQGYLNAPEATAATLTADGWLKTGDLASIDAEGFVTLHDRLKELIKVKGFAVAPAELEAVLLTHPDVLDAAVIGRPDPEAGERPVAHVVRRPGADADAEALKAHVLAHLSHFKALAEVHFVEAVPKSASGKILRRLLRDAA</sequence>
<dbReference type="Gene3D" id="3.30.300.30">
    <property type="match status" value="1"/>
</dbReference>
<dbReference type="Pfam" id="PF13193">
    <property type="entry name" value="AMP-binding_C"/>
    <property type="match status" value="1"/>
</dbReference>
<dbReference type="FunFam" id="3.30.300.30:FF:000007">
    <property type="entry name" value="4-coumarate--CoA ligase 2"/>
    <property type="match status" value="1"/>
</dbReference>
<dbReference type="RefSeq" id="WP_134077268.1">
    <property type="nucleotide sequence ID" value="NZ_SOEB01000004.1"/>
</dbReference>
<keyword evidence="3" id="KW-0547">Nucleotide-binding</keyword>
<evidence type="ECO:0000313" key="8">
    <source>
        <dbReference type="Proteomes" id="UP000295484"/>
    </source>
</evidence>